<dbReference type="InterPro" id="IPR035992">
    <property type="entry name" value="Ricin_B-like_lectins"/>
</dbReference>
<name>A0A4Y7PZU7_9AGAM</name>
<dbReference type="SUPFAM" id="SSF50370">
    <property type="entry name" value="Ricin B-like lectins"/>
    <property type="match status" value="3"/>
</dbReference>
<dbReference type="Proteomes" id="UP000294933">
    <property type="component" value="Unassembled WGS sequence"/>
</dbReference>
<dbReference type="STRING" id="50990.A0A4Y7PZU7"/>
<dbReference type="EMBL" id="ML170187">
    <property type="protein sequence ID" value="TDL20601.1"/>
    <property type="molecule type" value="Genomic_DNA"/>
</dbReference>
<reference evidence="2 3" key="1">
    <citation type="submission" date="2018-06" db="EMBL/GenBank/DDBJ databases">
        <title>A transcriptomic atlas of mushroom development highlights an independent origin of complex multicellularity.</title>
        <authorList>
            <consortium name="DOE Joint Genome Institute"/>
            <person name="Krizsan K."/>
            <person name="Almasi E."/>
            <person name="Merenyi Z."/>
            <person name="Sahu N."/>
            <person name="Viragh M."/>
            <person name="Koszo T."/>
            <person name="Mondo S."/>
            <person name="Kiss B."/>
            <person name="Balint B."/>
            <person name="Kues U."/>
            <person name="Barry K."/>
            <person name="Hegedus J.C."/>
            <person name="Henrissat B."/>
            <person name="Johnson J."/>
            <person name="Lipzen A."/>
            <person name="Ohm R."/>
            <person name="Nagy I."/>
            <person name="Pangilinan J."/>
            <person name="Yan J."/>
            <person name="Xiong Y."/>
            <person name="Grigoriev I.V."/>
            <person name="Hibbett D.S."/>
            <person name="Nagy L.G."/>
        </authorList>
    </citation>
    <scope>NUCLEOTIDE SEQUENCE [LARGE SCALE GENOMIC DNA]</scope>
    <source>
        <strain evidence="2 3">SZMC22713</strain>
    </source>
</reference>
<proteinExistence type="predicted"/>
<organism evidence="2 3">
    <name type="scientific">Rickenella mellea</name>
    <dbReference type="NCBI Taxonomy" id="50990"/>
    <lineage>
        <taxon>Eukaryota</taxon>
        <taxon>Fungi</taxon>
        <taxon>Dikarya</taxon>
        <taxon>Basidiomycota</taxon>
        <taxon>Agaricomycotina</taxon>
        <taxon>Agaricomycetes</taxon>
        <taxon>Hymenochaetales</taxon>
        <taxon>Rickenellaceae</taxon>
        <taxon>Rickenella</taxon>
    </lineage>
</organism>
<feature type="compositionally biased region" description="Pro residues" evidence="1">
    <location>
        <begin position="324"/>
        <end position="339"/>
    </location>
</feature>
<dbReference type="AlphaFoldDB" id="A0A4Y7PZU7"/>
<evidence type="ECO:0000313" key="2">
    <source>
        <dbReference type="EMBL" id="TDL20601.1"/>
    </source>
</evidence>
<evidence type="ECO:0008006" key="4">
    <source>
        <dbReference type="Google" id="ProtNLM"/>
    </source>
</evidence>
<feature type="region of interest" description="Disordered" evidence="1">
    <location>
        <begin position="316"/>
        <end position="342"/>
    </location>
</feature>
<dbReference type="VEuPathDB" id="FungiDB:BD410DRAFT_790832"/>
<protein>
    <recommendedName>
        <fullName evidence="4">Ricin B lectin domain-containing protein</fullName>
    </recommendedName>
</protein>
<keyword evidence="3" id="KW-1185">Reference proteome</keyword>
<accession>A0A4Y7PZU7</accession>
<sequence length="580" mass="64953">MVNPIFTGTYLIENAGSKDYLEFSDTEDMSEVITAWQTDKEHQLWDIYGLGDGTYVIWNQGRRRYANCINAKGGSFVGGRSVSEPQKFTITECGRGATYEIAPVGSNNAGIIWGIASREIGSPVNLVNKSSNVNNRWSFLRFETAFLMFNTATIMPLQMIASFETHPVIPFRNPHIRGHLMEGIYVIRNVRWHCSLHVGSLDGKGALTVVSAADDAVPQKWNVFHLSKENYYIFVEEGGTKKYVNCPTVDRAGVVINQRPNGQQFRITQCSVKGTYTIATTGKSAELYWGVTNDAIGTPVELSTRPTTARNQWYFEPVNSDSEGPPPSSVTPSPMPQVPSPIHRHHAISYNDAIRKPVGPSTRPTSERNQWYFEPVNSDSEGRPPIPVAPSPTPHVPSAVGRHNAISHVRVWPPRKPHFTGEFVRGGRYIIKNVRWRSCLELPDQNDQSEVVSAVDEDKDTQWWWVDELRNGNHSIKNRGSENYASCPFQAKNGEPIVGRSNLKQFRITECRGSEGTYLIETTDLNVQLCWGLADGETSSPVTLHDKSFSDLCSKVPPDVFLPHVKSEAEKTRWMFIPLD</sequence>
<gene>
    <name evidence="2" type="ORF">BD410DRAFT_790832</name>
</gene>
<evidence type="ECO:0000256" key="1">
    <source>
        <dbReference type="SAM" id="MobiDB-lite"/>
    </source>
</evidence>
<dbReference type="OrthoDB" id="3266227at2759"/>
<dbReference type="Gene3D" id="2.80.10.50">
    <property type="match status" value="3"/>
</dbReference>
<evidence type="ECO:0000313" key="3">
    <source>
        <dbReference type="Proteomes" id="UP000294933"/>
    </source>
</evidence>